<organism evidence="1 3">
    <name type="scientific">Hyphomicrobium denitrificans (strain ATCC 51888 / DSM 1869 / NCIMB 11706 / TK 0415)</name>
    <dbReference type="NCBI Taxonomy" id="582899"/>
    <lineage>
        <taxon>Bacteria</taxon>
        <taxon>Pseudomonadati</taxon>
        <taxon>Pseudomonadota</taxon>
        <taxon>Alphaproteobacteria</taxon>
        <taxon>Hyphomicrobiales</taxon>
        <taxon>Hyphomicrobiaceae</taxon>
        <taxon>Hyphomicrobium</taxon>
    </lineage>
</organism>
<accession>D8JQ49</accession>
<reference evidence="1" key="1">
    <citation type="submission" date="2010-06" db="EMBL/GenBank/DDBJ databases">
        <title>Complete sequence of Hyphomicrobium denitrificans ATCC 51888.</title>
        <authorList>
            <consortium name="US DOE Joint Genome Institute"/>
            <person name="Lucas S."/>
            <person name="Copeland A."/>
            <person name="Lapidus A."/>
            <person name="Cheng J.-F."/>
            <person name="Bruce D."/>
            <person name="Goodwin L."/>
            <person name="Pitluck S."/>
            <person name="Held B."/>
            <person name="Detter J.C."/>
            <person name="Han C."/>
            <person name="Tapia R."/>
            <person name="Land M."/>
            <person name="Hauser L."/>
            <person name="Kyrpides N."/>
            <person name="Ivanova N."/>
            <person name="Brown P.J.B."/>
            <person name="Brun Y.V."/>
            <person name="Woyke T."/>
        </authorList>
    </citation>
    <scope>NUCLEOTIDE SEQUENCE</scope>
    <source>
        <strain evidence="1">ATCC 51888</strain>
    </source>
</reference>
<dbReference type="Proteomes" id="UP000002033">
    <property type="component" value="Chromosome"/>
</dbReference>
<reference evidence="3" key="2">
    <citation type="journal article" date="2011" name="J. Bacteriol.">
        <title>Genome sequences of eight morphologically diverse alphaproteobacteria.</title>
        <authorList>
            <consortium name="US DOE Joint Genome Institute"/>
            <person name="Brown P.J."/>
            <person name="Kysela D.T."/>
            <person name="Buechlein A."/>
            <person name="Hemmerich C."/>
            <person name="Brun Y.V."/>
        </authorList>
    </citation>
    <scope>NUCLEOTIDE SEQUENCE [LARGE SCALE GENOMIC DNA]</scope>
    <source>
        <strain evidence="3">ATCC 51888 / DSM 1869 / NCIB 11706 / TK 0415</strain>
    </source>
</reference>
<dbReference type="KEGG" id="hdn:Hden_1563"/>
<evidence type="ECO:0000313" key="2">
    <source>
        <dbReference type="EMBL" id="ADJ23375.1"/>
    </source>
</evidence>
<dbReference type="RefSeq" id="WP_013214189.1">
    <property type="nucleotide sequence ID" value="NC_014313.1"/>
</dbReference>
<sequence length="101" mass="11653">MNPDKPPEKYAARLAADQERFRKQQNARTQALGVTIDWTLRWDRASGCRQWQWEDRTNTKTPVYASWTADVQDNGDIVVTRTEYGYLPAANEKGDPEEPPL</sequence>
<dbReference type="STRING" id="582899.Hden_0143"/>
<name>D8JQ49_HYPDA</name>
<dbReference type="AlphaFoldDB" id="D8JQ49"/>
<dbReference type="KEGG" id="hdn:Hden_0143"/>
<dbReference type="EMBL" id="CP002083">
    <property type="protein sequence ID" value="ADJ23375.1"/>
    <property type="molecule type" value="Genomic_DNA"/>
</dbReference>
<proteinExistence type="predicted"/>
<protein>
    <submittedName>
        <fullName evidence="1">Uncharacterized protein</fullName>
    </submittedName>
</protein>
<keyword evidence="3" id="KW-1185">Reference proteome</keyword>
<gene>
    <name evidence="1" type="ordered locus">Hden_0143</name>
    <name evidence="2" type="ordered locus">Hden_1563</name>
</gene>
<dbReference type="EMBL" id="CP002083">
    <property type="protein sequence ID" value="ADJ21970.1"/>
    <property type="molecule type" value="Genomic_DNA"/>
</dbReference>
<evidence type="ECO:0000313" key="3">
    <source>
        <dbReference type="Proteomes" id="UP000002033"/>
    </source>
</evidence>
<dbReference type="HOGENOM" id="CLU_2508243_0_0_5"/>
<evidence type="ECO:0000313" key="1">
    <source>
        <dbReference type="EMBL" id="ADJ21970.1"/>
    </source>
</evidence>